<keyword evidence="5" id="KW-0175">Coiled coil</keyword>
<reference evidence="9" key="1">
    <citation type="submission" date="2014-12" db="EMBL/GenBank/DDBJ databases">
        <title>Genome sequence of Clostridium beijerinckii strain 59B.</title>
        <authorList>
            <person name="Little G.T."/>
            <person name="Minton N.P."/>
        </authorList>
    </citation>
    <scope>NUCLEOTIDE SEQUENCE [LARGE SCALE GENOMIC DNA]</scope>
    <source>
        <strain evidence="9">59B</strain>
    </source>
</reference>
<gene>
    <name evidence="8" type="ORF">LF65_04134</name>
</gene>
<dbReference type="PANTHER" id="PTHR43775">
    <property type="entry name" value="FATTY ACID SYNTHASE"/>
    <property type="match status" value="1"/>
</dbReference>
<dbReference type="InterPro" id="IPR036736">
    <property type="entry name" value="ACP-like_sf"/>
</dbReference>
<feature type="coiled-coil region" evidence="5">
    <location>
        <begin position="17"/>
        <end position="50"/>
    </location>
</feature>
<keyword evidence="2" id="KW-0596">Phosphopantetheine</keyword>
<dbReference type="CDD" id="cd00833">
    <property type="entry name" value="PKS"/>
    <property type="match status" value="1"/>
</dbReference>
<dbReference type="InterPro" id="IPR009081">
    <property type="entry name" value="PP-bd_ACP"/>
</dbReference>
<evidence type="ECO:0000256" key="4">
    <source>
        <dbReference type="ARBA" id="ARBA00022679"/>
    </source>
</evidence>
<evidence type="ECO:0000256" key="5">
    <source>
        <dbReference type="SAM" id="Coils"/>
    </source>
</evidence>
<dbReference type="InterPro" id="IPR020841">
    <property type="entry name" value="PKS_Beta-ketoAc_synthase_dom"/>
</dbReference>
<dbReference type="Gene3D" id="3.40.47.10">
    <property type="match status" value="2"/>
</dbReference>
<dbReference type="InterPro" id="IPR032821">
    <property type="entry name" value="PKS_assoc"/>
</dbReference>
<dbReference type="InterPro" id="IPR014030">
    <property type="entry name" value="Ketoacyl_synth_N"/>
</dbReference>
<dbReference type="SUPFAM" id="SSF52777">
    <property type="entry name" value="CoA-dependent acyltransferases"/>
    <property type="match status" value="2"/>
</dbReference>
<dbReference type="Gene3D" id="3.30.559.10">
    <property type="entry name" value="Chloramphenicol acetyltransferase-like domain"/>
    <property type="match status" value="1"/>
</dbReference>
<dbReference type="InterPro" id="IPR023213">
    <property type="entry name" value="CAT-like_dom_sf"/>
</dbReference>
<dbReference type="GO" id="GO:0005737">
    <property type="term" value="C:cytoplasm"/>
    <property type="evidence" value="ECO:0007669"/>
    <property type="project" value="TreeGrafter"/>
</dbReference>
<dbReference type="OrthoDB" id="9765680at2"/>
<evidence type="ECO:0000256" key="1">
    <source>
        <dbReference type="ARBA" id="ARBA00001957"/>
    </source>
</evidence>
<protein>
    <submittedName>
        <fullName evidence="8">Uncharacterized protein</fullName>
    </submittedName>
</protein>
<dbReference type="SUPFAM" id="SSF53901">
    <property type="entry name" value="Thiolase-like"/>
    <property type="match status" value="1"/>
</dbReference>
<dbReference type="EMBL" id="CP010086">
    <property type="protein sequence ID" value="AJH00676.1"/>
    <property type="molecule type" value="Genomic_DNA"/>
</dbReference>
<dbReference type="PANTHER" id="PTHR43775:SF37">
    <property type="entry name" value="SI:DKEY-61P9.11"/>
    <property type="match status" value="1"/>
</dbReference>
<dbReference type="InterPro" id="IPR006162">
    <property type="entry name" value="Ppantetheine_attach_site"/>
</dbReference>
<dbReference type="InterPro" id="IPR050091">
    <property type="entry name" value="PKS_NRPS_Biosynth_Enz"/>
</dbReference>
<dbReference type="SUPFAM" id="SSF47336">
    <property type="entry name" value="ACP-like"/>
    <property type="match status" value="1"/>
</dbReference>
<evidence type="ECO:0000259" key="7">
    <source>
        <dbReference type="PROSITE" id="PS52004"/>
    </source>
</evidence>
<dbReference type="GO" id="GO:0004312">
    <property type="term" value="F:fatty acid synthase activity"/>
    <property type="evidence" value="ECO:0007669"/>
    <property type="project" value="TreeGrafter"/>
</dbReference>
<dbReference type="InterPro" id="IPR001242">
    <property type="entry name" value="Condensation_dom"/>
</dbReference>
<dbReference type="Pfam" id="PF00550">
    <property type="entry name" value="PP-binding"/>
    <property type="match status" value="1"/>
</dbReference>
<dbReference type="PROSITE" id="PS52004">
    <property type="entry name" value="KS3_2"/>
    <property type="match status" value="1"/>
</dbReference>
<keyword evidence="3" id="KW-0597">Phosphoprotein</keyword>
<dbReference type="AlphaFoldDB" id="A0A0B5QIC1"/>
<accession>A0A0B5QIC1</accession>
<dbReference type="Pfam" id="PF00109">
    <property type="entry name" value="ketoacyl-synt"/>
    <property type="match status" value="1"/>
</dbReference>
<feature type="domain" description="Ketosynthase family 3 (KS3)" evidence="7">
    <location>
        <begin position="2"/>
        <end position="417"/>
    </location>
</feature>
<name>A0A0B5QIC1_CLOBE</name>
<dbReference type="InterPro" id="IPR014031">
    <property type="entry name" value="Ketoacyl_synth_C"/>
</dbReference>
<dbReference type="GO" id="GO:0006633">
    <property type="term" value="P:fatty acid biosynthetic process"/>
    <property type="evidence" value="ECO:0007669"/>
    <property type="project" value="TreeGrafter"/>
</dbReference>
<dbReference type="Pfam" id="PF16197">
    <property type="entry name" value="KAsynt_C_assoc"/>
    <property type="match status" value="1"/>
</dbReference>
<dbReference type="Gene3D" id="1.10.1200.10">
    <property type="entry name" value="ACP-like"/>
    <property type="match status" value="1"/>
</dbReference>
<dbReference type="RefSeq" id="WP_041898582.1">
    <property type="nucleotide sequence ID" value="NZ_CP010086.2"/>
</dbReference>
<dbReference type="Gene3D" id="1.10.1240.100">
    <property type="match status" value="2"/>
</dbReference>
<comment type="cofactor">
    <cofactor evidence="1">
        <name>pantetheine 4'-phosphate</name>
        <dbReference type="ChEBI" id="CHEBI:47942"/>
    </cofactor>
</comment>
<dbReference type="InterPro" id="IPR016039">
    <property type="entry name" value="Thiolase-like"/>
</dbReference>
<evidence type="ECO:0000256" key="3">
    <source>
        <dbReference type="ARBA" id="ARBA00022553"/>
    </source>
</evidence>
<dbReference type="PROSITE" id="PS00012">
    <property type="entry name" value="PHOSPHOPANTETHEINE"/>
    <property type="match status" value="1"/>
</dbReference>
<evidence type="ECO:0000313" key="8">
    <source>
        <dbReference type="EMBL" id="AJH00676.1"/>
    </source>
</evidence>
<dbReference type="STRING" id="1520.LF65_04134"/>
<feature type="domain" description="Carrier" evidence="6">
    <location>
        <begin position="692"/>
        <end position="767"/>
    </location>
</feature>
<dbReference type="KEGG" id="cbei:LF65_04134"/>
<evidence type="ECO:0000259" key="6">
    <source>
        <dbReference type="PROSITE" id="PS50075"/>
    </source>
</evidence>
<evidence type="ECO:0000313" key="9">
    <source>
        <dbReference type="Proteomes" id="UP000031866"/>
    </source>
</evidence>
<evidence type="ECO:0000256" key="2">
    <source>
        <dbReference type="ARBA" id="ARBA00022450"/>
    </source>
</evidence>
<dbReference type="GO" id="GO:0071770">
    <property type="term" value="P:DIM/DIP cell wall layer assembly"/>
    <property type="evidence" value="ECO:0007669"/>
    <property type="project" value="TreeGrafter"/>
</dbReference>
<dbReference type="Pfam" id="PF00668">
    <property type="entry name" value="Condensation"/>
    <property type="match status" value="1"/>
</dbReference>
<dbReference type="SMART" id="SM00825">
    <property type="entry name" value="PKS_KS"/>
    <property type="match status" value="1"/>
</dbReference>
<dbReference type="Pfam" id="PF02801">
    <property type="entry name" value="Ketoacyl-synt_C"/>
    <property type="match status" value="1"/>
</dbReference>
<organism evidence="8 9">
    <name type="scientific">Clostridium beijerinckii</name>
    <name type="common">Clostridium MP</name>
    <dbReference type="NCBI Taxonomy" id="1520"/>
    <lineage>
        <taxon>Bacteria</taxon>
        <taxon>Bacillati</taxon>
        <taxon>Bacillota</taxon>
        <taxon>Clostridia</taxon>
        <taxon>Eubacteriales</taxon>
        <taxon>Clostridiaceae</taxon>
        <taxon>Clostridium</taxon>
    </lineage>
</organism>
<proteinExistence type="predicted"/>
<dbReference type="Proteomes" id="UP000031866">
    <property type="component" value="Chromosome"/>
</dbReference>
<dbReference type="GO" id="GO:0005886">
    <property type="term" value="C:plasma membrane"/>
    <property type="evidence" value="ECO:0007669"/>
    <property type="project" value="TreeGrafter"/>
</dbReference>
<sequence>MYKDIAIIGVSTRLPEADNLKELNQNLLQKKDCIKEISKERRELLKLEDNVDYLQVGYIEDIEYFDNKFFNISSKEADYMCPEQRICLEMAADTILDAGYSLGNFRSKNCAVIVCSTDNEYKILSGQDLGVAFTGNLKSLTAGKICYYLDLHGPNLTLDASCASSLLAVHEGCMKLIADETDYSLVGGLSVNIYIPEYADKDFNTLGVVAKGGRSKSFDADASGTGIGEGGGFILLKRLEDAIRDKDHIYGVIKGSAANCDGGRSSSLTAPSVEGQKEAIIKAWERASINPENITEIEAHGTGTLIGDPIEVQGLQECFNKFTEKKSFAHLGAVKSSIGHLGATAGIAAIIKCIAQFENNVTYPIVHYKKANPYIEFEKTSLMPVGKPVYWPEDQKRIVGINSFGFCGTNVHVVMENYLKKEKENREKAKENIIKICGRTKKAFYENLKAAMNFIKDYDGAYEELTYTLNTGRDDYDYRKVFVFGNTKDLLNKMEEASPNNTFNNNKKVVLVLSRQKEDGLNELLNKSFLYRKMQDINIKPDYIFSDEFGKLVINYANNKITEAEAIKKISLLSKEIKIKSYHEILDKLSRDNEIILIQLSELLGKEEINKLQNVKQLDLSEEKYLNTIKELYESGIEINWTNLYKGTAVEKISAPTYVFDKNKHWIYPKERVEAQKKDNLLKEEEELVENMSDENIKSILHEIWCEVLELDEIKDEDDFFDLGGNSLAGMMLIEEVEEKLKVTIKYDELFEHQTFGELTKLTINKVKIKNSQAADDVIDIIRVSDIETYELNSLQKIVYYSCIEDIENSEWNLCMAIGIKGKLDMEKLNKALAKIINKHSCFRTVFFEEDKIPKQRVLKDYEYTIKEHFIRDENNALSYELSRKKMHEEANKQIPFIEAVPLAVEVYHISDEHSILYINIHHIIGDGSTLAIFIKELSQYYNEEVDAIENDSVFQQVDYNVWKKSFTNSKKGQEQLAFWEETLKGMSSTILLEGDRAHREEAWLGDTILFTLEDTLYKELLELSKQEKFSLFSITLLAYHILIYKRTNKKDVFTTVATANRRIKKLTGICGCLADLIVMRTIFKDNNTIRETLKNTADYINKALDNQEYPYYDLICKLENNENKIMTKISDFLMVFQNYKSSDLKLGNLELYKENIDKKGVKANISLCIYEAGNEMKGILEFNNELYSKSFIEEFLRDYIKVLEHIAKKPEDLILQAAKEGEYLLN</sequence>
<dbReference type="Gene3D" id="3.30.559.30">
    <property type="entry name" value="Nonribosomal peptide synthetase, condensation domain"/>
    <property type="match status" value="1"/>
</dbReference>
<dbReference type="PROSITE" id="PS50075">
    <property type="entry name" value="CARRIER"/>
    <property type="match status" value="1"/>
</dbReference>
<keyword evidence="4" id="KW-0808">Transferase</keyword>